<dbReference type="EMBL" id="GIBP01006514">
    <property type="protein sequence ID" value="NDV35483.1"/>
    <property type="molecule type" value="Transcribed_RNA"/>
</dbReference>
<dbReference type="SMART" id="SM00174">
    <property type="entry name" value="RHO"/>
    <property type="match status" value="1"/>
</dbReference>
<evidence type="ECO:0000256" key="5">
    <source>
        <dbReference type="ARBA" id="ARBA00023134"/>
    </source>
</evidence>
<evidence type="ECO:0000256" key="3">
    <source>
        <dbReference type="ARBA" id="ARBA00022481"/>
    </source>
</evidence>
<protein>
    <recommendedName>
        <fullName evidence="9">BTB domain-containing protein</fullName>
    </recommendedName>
</protein>
<dbReference type="SMART" id="SM00175">
    <property type="entry name" value="RAB"/>
    <property type="match status" value="1"/>
</dbReference>
<evidence type="ECO:0000256" key="2">
    <source>
        <dbReference type="ARBA" id="ARBA00010142"/>
    </source>
</evidence>
<dbReference type="FunFam" id="3.40.50.300:FF:002060">
    <property type="entry name" value="Rho family GTPase"/>
    <property type="match status" value="1"/>
</dbReference>
<dbReference type="SMART" id="SM00173">
    <property type="entry name" value="RAS"/>
    <property type="match status" value="1"/>
</dbReference>
<dbReference type="PANTHER" id="PTHR24072">
    <property type="entry name" value="RHO FAMILY GTPASE"/>
    <property type="match status" value="1"/>
</dbReference>
<evidence type="ECO:0000313" key="8">
    <source>
        <dbReference type="EMBL" id="NDV35483.1"/>
    </source>
</evidence>
<keyword evidence="4" id="KW-0547">Nucleotide-binding</keyword>
<dbReference type="InterPro" id="IPR003578">
    <property type="entry name" value="Small_GTPase_Rho"/>
</dbReference>
<dbReference type="GO" id="GO:0003924">
    <property type="term" value="F:GTPase activity"/>
    <property type="evidence" value="ECO:0007669"/>
    <property type="project" value="InterPro"/>
</dbReference>
<dbReference type="PROSITE" id="PS51419">
    <property type="entry name" value="RAB"/>
    <property type="match status" value="1"/>
</dbReference>
<dbReference type="InterPro" id="IPR027417">
    <property type="entry name" value="P-loop_NTPase"/>
</dbReference>
<comment type="subcellular location">
    <subcellularLocation>
        <location evidence="1">Membrane</location>
    </subcellularLocation>
</comment>
<reference evidence="8" key="1">
    <citation type="journal article" date="2020" name="J. Eukaryot. Microbiol.">
        <title>De novo Sequencing, Assembly and Annotation of the Transcriptome for the Free-Living Testate Amoeba Arcella intermedia.</title>
        <authorList>
            <person name="Ribeiro G.M."/>
            <person name="Porfirio-Sousa A.L."/>
            <person name="Maurer-Alcala X.X."/>
            <person name="Katz L.A."/>
            <person name="Lahr D.J.G."/>
        </authorList>
    </citation>
    <scope>NUCLEOTIDE SEQUENCE</scope>
</reference>
<comment type="similarity">
    <text evidence="2">Belongs to the small GTPase superfamily. Rho family.</text>
</comment>
<dbReference type="GO" id="GO:0016020">
    <property type="term" value="C:membrane"/>
    <property type="evidence" value="ECO:0007669"/>
    <property type="project" value="UniProtKB-SubCell"/>
</dbReference>
<evidence type="ECO:0000256" key="6">
    <source>
        <dbReference type="ARBA" id="ARBA00023136"/>
    </source>
</evidence>
<sequence>MITYTSNQFPQEYIPTVFDNYTALVKIGDKISVNLGLWDTSGREGYARLRPLSYPKTDVFLVGFSVVNPYSFESVATTWVPEVRHHMPHTPIVIAGFQIDLREDKEYLSKYSKKSLPITTAQGEKLAEELGAYAYMEFSSLTQYHLKDTFDMCIKIAIMPPSRFPPTLPHKPDEPELYTLFSSYYANSALSSALQNFKKLSGIGDLELVGKDKSFFVHKINLVCGSKVFYDYFINGRGRHF</sequence>
<keyword evidence="7" id="KW-0449">Lipoprotein</keyword>
<dbReference type="PRINTS" id="PR00449">
    <property type="entry name" value="RASTRNSFRMNG"/>
</dbReference>
<evidence type="ECO:0000256" key="1">
    <source>
        <dbReference type="ARBA" id="ARBA00004370"/>
    </source>
</evidence>
<dbReference type="InterPro" id="IPR001806">
    <property type="entry name" value="Small_GTPase"/>
</dbReference>
<dbReference type="AlphaFoldDB" id="A0A6B2LEJ6"/>
<evidence type="ECO:0000256" key="4">
    <source>
        <dbReference type="ARBA" id="ARBA00022741"/>
    </source>
</evidence>
<dbReference type="PROSITE" id="PS51420">
    <property type="entry name" value="RHO"/>
    <property type="match status" value="1"/>
</dbReference>
<dbReference type="GO" id="GO:0007264">
    <property type="term" value="P:small GTPase-mediated signal transduction"/>
    <property type="evidence" value="ECO:0007669"/>
    <property type="project" value="InterPro"/>
</dbReference>
<dbReference type="CDD" id="cd00157">
    <property type="entry name" value="Rho"/>
    <property type="match status" value="1"/>
</dbReference>
<evidence type="ECO:0000256" key="7">
    <source>
        <dbReference type="ARBA" id="ARBA00023289"/>
    </source>
</evidence>
<dbReference type="PROSITE" id="PS51421">
    <property type="entry name" value="RAS"/>
    <property type="match status" value="1"/>
</dbReference>
<dbReference type="Pfam" id="PF00071">
    <property type="entry name" value="Ras"/>
    <property type="match status" value="1"/>
</dbReference>
<keyword evidence="7" id="KW-0636">Prenylation</keyword>
<dbReference type="GO" id="GO:0005525">
    <property type="term" value="F:GTP binding"/>
    <property type="evidence" value="ECO:0007669"/>
    <property type="project" value="UniProtKB-KW"/>
</dbReference>
<keyword evidence="3" id="KW-0488">Methylation</keyword>
<dbReference type="Gene3D" id="3.40.50.300">
    <property type="entry name" value="P-loop containing nucleotide triphosphate hydrolases"/>
    <property type="match status" value="1"/>
</dbReference>
<dbReference type="InterPro" id="IPR005225">
    <property type="entry name" value="Small_GTP-bd"/>
</dbReference>
<name>A0A6B2LEJ6_9EUKA</name>
<proteinExistence type="inferred from homology"/>
<organism evidence="8">
    <name type="scientific">Arcella intermedia</name>
    <dbReference type="NCBI Taxonomy" id="1963864"/>
    <lineage>
        <taxon>Eukaryota</taxon>
        <taxon>Amoebozoa</taxon>
        <taxon>Tubulinea</taxon>
        <taxon>Elardia</taxon>
        <taxon>Arcellinida</taxon>
        <taxon>Sphaerothecina</taxon>
        <taxon>Arcellidae</taxon>
        <taxon>Arcella</taxon>
    </lineage>
</organism>
<keyword evidence="6" id="KW-0472">Membrane</keyword>
<keyword evidence="5" id="KW-0342">GTP-binding</keyword>
<evidence type="ECO:0008006" key="9">
    <source>
        <dbReference type="Google" id="ProtNLM"/>
    </source>
</evidence>
<dbReference type="SUPFAM" id="SSF52540">
    <property type="entry name" value="P-loop containing nucleoside triphosphate hydrolases"/>
    <property type="match status" value="1"/>
</dbReference>
<accession>A0A6B2LEJ6</accession>
<dbReference type="NCBIfam" id="TIGR00231">
    <property type="entry name" value="small_GTP"/>
    <property type="match status" value="1"/>
</dbReference>